<keyword evidence="3" id="KW-1185">Reference proteome</keyword>
<dbReference type="PATRIC" id="fig|106634.4.peg.2244"/>
<dbReference type="InterPro" id="IPR013976">
    <property type="entry name" value="HDOD"/>
</dbReference>
<dbReference type="RefSeq" id="WP_047251607.1">
    <property type="nucleotide sequence ID" value="NZ_CP011367.1"/>
</dbReference>
<reference evidence="2 3" key="1">
    <citation type="submission" date="2015-04" db="EMBL/GenBank/DDBJ databases">
        <title>Complete Sequence for the Genome of the Thioalkalivibrio versutus D301.</title>
        <authorList>
            <person name="Mu T."/>
            <person name="Zhou J."/>
            <person name="Xu X."/>
        </authorList>
    </citation>
    <scope>NUCLEOTIDE SEQUENCE [LARGE SCALE GENOMIC DNA]</scope>
    <source>
        <strain evidence="2 3">D301</strain>
    </source>
</reference>
<evidence type="ECO:0000259" key="1">
    <source>
        <dbReference type="PROSITE" id="PS51833"/>
    </source>
</evidence>
<dbReference type="Proteomes" id="UP000064201">
    <property type="component" value="Chromosome"/>
</dbReference>
<dbReference type="SUPFAM" id="SSF109604">
    <property type="entry name" value="HD-domain/PDEase-like"/>
    <property type="match status" value="1"/>
</dbReference>
<evidence type="ECO:0000313" key="3">
    <source>
        <dbReference type="Proteomes" id="UP000064201"/>
    </source>
</evidence>
<dbReference type="EMBL" id="CP011367">
    <property type="protein sequence ID" value="AKJ95848.1"/>
    <property type="molecule type" value="Genomic_DNA"/>
</dbReference>
<gene>
    <name evidence="2" type="ORF">TVD_11015</name>
</gene>
<feature type="domain" description="HDOD" evidence="1">
    <location>
        <begin position="144"/>
        <end position="330"/>
    </location>
</feature>
<dbReference type="PANTHER" id="PTHR33525:SF3">
    <property type="entry name" value="RIBONUCLEASE Y"/>
    <property type="match status" value="1"/>
</dbReference>
<dbReference type="SUPFAM" id="SSF51206">
    <property type="entry name" value="cAMP-binding domain-like"/>
    <property type="match status" value="1"/>
</dbReference>
<dbReference type="InterPro" id="IPR018490">
    <property type="entry name" value="cNMP-bd_dom_sf"/>
</dbReference>
<dbReference type="Pfam" id="PF08668">
    <property type="entry name" value="HDOD"/>
    <property type="match status" value="1"/>
</dbReference>
<dbReference type="AlphaFoldDB" id="A0A0G3G3Q1"/>
<dbReference type="PROSITE" id="PS51833">
    <property type="entry name" value="HDOD"/>
    <property type="match status" value="1"/>
</dbReference>
<dbReference type="Gene3D" id="1.10.3210.10">
    <property type="entry name" value="Hypothetical protein af1432"/>
    <property type="match status" value="1"/>
</dbReference>
<protein>
    <submittedName>
        <fullName evidence="2">Signal transduction protein</fullName>
    </submittedName>
</protein>
<accession>A0A0G3G3Q1</accession>
<evidence type="ECO:0000313" key="2">
    <source>
        <dbReference type="EMBL" id="AKJ95848.1"/>
    </source>
</evidence>
<dbReference type="KEGG" id="tvr:TVD_11015"/>
<organism evidence="2 3">
    <name type="scientific">Thioalkalivibrio versutus</name>
    <dbReference type="NCBI Taxonomy" id="106634"/>
    <lineage>
        <taxon>Bacteria</taxon>
        <taxon>Pseudomonadati</taxon>
        <taxon>Pseudomonadota</taxon>
        <taxon>Gammaproteobacteria</taxon>
        <taxon>Chromatiales</taxon>
        <taxon>Ectothiorhodospiraceae</taxon>
        <taxon>Thioalkalivibrio</taxon>
    </lineage>
</organism>
<sequence length="401" mass="44336">MIEQRLPQLHPFAELSDRARDKLLQHARTMTVDPGFKLHARDEFRSMIFLLEGRMILASGRNSVMLKGDSSEALNPLFDAHDYHSHAIAATRSTLAMLDRKVYETLIDGGGQDSVEVSEIELSDLEGELFSSIYTHAYSGELALPQLPEVALHLQRALKDPDVSIAEATRIIEEDPSVAGRLLSVANSPAMGSRRVVSRLQDAVARLGLERTRQLVMALAMHQVFIHRDNPYHELLERLWRRSARIAAVSCVLADQCEAADPQSALLAGLLHRVGALPVIAEVARTHPDRTPGEVERVLFRLEGLIGELVAQQWDLASDIIEAIRDSGGPENPEAHALTDIVRIARAACPRDAEDDLLSDRIPLTDLRAVERLGFILDEDGNLPASETARQEVEALIREVA</sequence>
<name>A0A0G3G3Q1_9GAMM</name>
<dbReference type="STRING" id="106634.TVD_11015"/>
<dbReference type="PANTHER" id="PTHR33525">
    <property type="match status" value="1"/>
</dbReference>
<dbReference type="OrthoDB" id="598113at2"/>
<proteinExistence type="predicted"/>
<dbReference type="InterPro" id="IPR052340">
    <property type="entry name" value="RNase_Y/CdgJ"/>
</dbReference>